<feature type="domain" description="AdoMet activation" evidence="27">
    <location>
        <begin position="880"/>
        <end position="1157"/>
    </location>
</feature>
<evidence type="ECO:0000256" key="20">
    <source>
        <dbReference type="PIRNR" id="PIRNR000381"/>
    </source>
</evidence>
<feature type="domain" description="Hcy-binding" evidence="25">
    <location>
        <begin position="1"/>
        <end position="310"/>
    </location>
</feature>
<feature type="binding site" evidence="21 23">
    <location>
        <position position="295"/>
    </location>
    <ligand>
        <name>Zn(2+)</name>
        <dbReference type="ChEBI" id="CHEBI:29105"/>
    </ligand>
</feature>
<dbReference type="PANTHER" id="PTHR45833:SF1">
    <property type="entry name" value="METHIONINE SYNTHASE"/>
    <property type="match status" value="1"/>
</dbReference>
<keyword evidence="17 20" id="KW-0170">Cobalt</keyword>
<evidence type="ECO:0000256" key="4">
    <source>
        <dbReference type="ARBA" id="ARBA00005178"/>
    </source>
</evidence>
<keyword evidence="10 20" id="KW-0846">Cobalamin</keyword>
<dbReference type="SUPFAM" id="SSF56507">
    <property type="entry name" value="Methionine synthase activation domain-like"/>
    <property type="match status" value="1"/>
</dbReference>
<dbReference type="GO" id="GO:0032259">
    <property type="term" value="P:methylation"/>
    <property type="evidence" value="ECO:0007669"/>
    <property type="project" value="UniProtKB-KW"/>
</dbReference>
<dbReference type="Gene3D" id="3.20.20.330">
    <property type="entry name" value="Homocysteine-binding-like domain"/>
    <property type="match status" value="1"/>
</dbReference>
<feature type="region of interest" description="Disordered" evidence="24">
    <location>
        <begin position="860"/>
        <end position="887"/>
    </location>
</feature>
<dbReference type="UniPathway" id="UPA00051">
    <property type="reaction ID" value="UER00081"/>
</dbReference>
<evidence type="ECO:0000256" key="12">
    <source>
        <dbReference type="ARBA" id="ARBA00022691"/>
    </source>
</evidence>
<dbReference type="Gene3D" id="1.10.1240.10">
    <property type="entry name" value="Methionine synthase domain"/>
    <property type="match status" value="1"/>
</dbReference>
<keyword evidence="31" id="KW-1185">Reference proteome</keyword>
<keyword evidence="12 20" id="KW-0949">S-adenosyl-L-methionine</keyword>
<dbReference type="InterPro" id="IPR004223">
    <property type="entry name" value="VitB12-dep_Met_synth_activ_dom"/>
</dbReference>
<dbReference type="PROSITE" id="PS50972">
    <property type="entry name" value="PTERIN_BINDING"/>
    <property type="match status" value="1"/>
</dbReference>
<dbReference type="GO" id="GO:0046653">
    <property type="term" value="P:tetrahydrofolate metabolic process"/>
    <property type="evidence" value="ECO:0007669"/>
    <property type="project" value="TreeGrafter"/>
</dbReference>
<keyword evidence="14" id="KW-0677">Repeat</keyword>
<keyword evidence="15 20" id="KW-0862">Zinc</keyword>
<feature type="binding site" evidence="22">
    <location>
        <begin position="740"/>
        <end position="744"/>
    </location>
    <ligand>
        <name>methylcob(III)alamin</name>
        <dbReference type="ChEBI" id="CHEBI:28115"/>
    </ligand>
</feature>
<dbReference type="InterPro" id="IPR011005">
    <property type="entry name" value="Dihydropteroate_synth-like_sf"/>
</dbReference>
<evidence type="ECO:0000313" key="30">
    <source>
        <dbReference type="EMBL" id="AXV05396.1"/>
    </source>
</evidence>
<dbReference type="GO" id="GO:0005829">
    <property type="term" value="C:cytosol"/>
    <property type="evidence" value="ECO:0007669"/>
    <property type="project" value="TreeGrafter"/>
</dbReference>
<dbReference type="InterPro" id="IPR050554">
    <property type="entry name" value="Met_Synthase/Corrinoid"/>
</dbReference>
<comment type="function">
    <text evidence="18 20">Catalyzes the transfer of a methyl group from methyl-cobalamin to homocysteine, yielding enzyme-bound cob(I)alamin and methionine. Subsequently, remethylates the cofactor using methyltetrahydrofolate.</text>
</comment>
<evidence type="ECO:0000256" key="14">
    <source>
        <dbReference type="ARBA" id="ARBA00022737"/>
    </source>
</evidence>
<evidence type="ECO:0000256" key="24">
    <source>
        <dbReference type="SAM" id="MobiDB-lite"/>
    </source>
</evidence>
<keyword evidence="8 20" id="KW-0489">Methyltransferase</keyword>
<feature type="domain" description="B12-binding" evidence="28">
    <location>
        <begin position="730"/>
        <end position="866"/>
    </location>
</feature>
<dbReference type="FunFam" id="3.20.20.20:FF:000007">
    <property type="entry name" value="Methionine synthase"/>
    <property type="match status" value="1"/>
</dbReference>
<feature type="domain" description="Pterin-binding" evidence="26">
    <location>
        <begin position="341"/>
        <end position="601"/>
    </location>
</feature>
<dbReference type="InterPro" id="IPR003759">
    <property type="entry name" value="Cbl-bd_cap"/>
</dbReference>
<dbReference type="PROSITE" id="PS50974">
    <property type="entry name" value="ADOMET_ACTIVATION"/>
    <property type="match status" value="1"/>
</dbReference>
<evidence type="ECO:0000256" key="22">
    <source>
        <dbReference type="PIRSR" id="PIRSR000381-2"/>
    </source>
</evidence>
<comment type="cofactor">
    <cofactor evidence="2 20 23">
        <name>Zn(2+)</name>
        <dbReference type="ChEBI" id="CHEBI:29105"/>
    </cofactor>
</comment>
<dbReference type="PROSITE" id="PS50970">
    <property type="entry name" value="HCY"/>
    <property type="match status" value="1"/>
</dbReference>
<dbReference type="Gene3D" id="3.10.196.10">
    <property type="entry name" value="Vitamin B12-dependent methionine synthase, activation domain"/>
    <property type="match status" value="1"/>
</dbReference>
<comment type="pathway">
    <text evidence="4 20">Amino-acid biosynthesis; L-methionine biosynthesis via de novo pathway; L-methionine from L-homocysteine (MetH route): step 1/1.</text>
</comment>
<organism evidence="30 31">
    <name type="scientific">Euzebya pacifica</name>
    <dbReference type="NCBI Taxonomy" id="1608957"/>
    <lineage>
        <taxon>Bacteria</taxon>
        <taxon>Bacillati</taxon>
        <taxon>Actinomycetota</taxon>
        <taxon>Nitriliruptoria</taxon>
        <taxon>Euzebyales</taxon>
    </lineage>
</organism>
<evidence type="ECO:0000256" key="9">
    <source>
        <dbReference type="ARBA" id="ARBA00022605"/>
    </source>
</evidence>
<evidence type="ECO:0000256" key="5">
    <source>
        <dbReference type="ARBA" id="ARBA00010398"/>
    </source>
</evidence>
<dbReference type="Pfam" id="PF02310">
    <property type="entry name" value="B12-binding"/>
    <property type="match status" value="1"/>
</dbReference>
<dbReference type="PROSITE" id="PS51337">
    <property type="entry name" value="B12_BINDING_NTER"/>
    <property type="match status" value="1"/>
</dbReference>
<keyword evidence="11 20" id="KW-0808">Transferase</keyword>
<dbReference type="Pfam" id="PF02965">
    <property type="entry name" value="Met_synt_B12"/>
    <property type="match status" value="1"/>
</dbReference>
<dbReference type="InterPro" id="IPR036589">
    <property type="entry name" value="HCY_dom_sf"/>
</dbReference>
<dbReference type="FunFam" id="1.10.1240.10:FF:000002">
    <property type="entry name" value="Methionine synthase"/>
    <property type="match status" value="1"/>
</dbReference>
<evidence type="ECO:0000259" key="29">
    <source>
        <dbReference type="PROSITE" id="PS51337"/>
    </source>
</evidence>
<dbReference type="PIRSF" id="PIRSF000381">
    <property type="entry name" value="MetH"/>
    <property type="match status" value="1"/>
</dbReference>
<keyword evidence="13 20" id="KW-0479">Metal-binding</keyword>
<dbReference type="GO" id="GO:0050667">
    <property type="term" value="P:homocysteine metabolic process"/>
    <property type="evidence" value="ECO:0007669"/>
    <property type="project" value="TreeGrafter"/>
</dbReference>
<dbReference type="InterPro" id="IPR003726">
    <property type="entry name" value="HCY_dom"/>
</dbReference>
<evidence type="ECO:0000256" key="3">
    <source>
        <dbReference type="ARBA" id="ARBA00001956"/>
    </source>
</evidence>
<dbReference type="Pfam" id="PF00809">
    <property type="entry name" value="Pterin_bind"/>
    <property type="match status" value="1"/>
</dbReference>
<evidence type="ECO:0000256" key="19">
    <source>
        <dbReference type="NCBIfam" id="TIGR02082"/>
    </source>
</evidence>
<dbReference type="GO" id="GO:0008705">
    <property type="term" value="F:methionine synthase activity"/>
    <property type="evidence" value="ECO:0007669"/>
    <property type="project" value="UniProtKB-UniRule"/>
</dbReference>
<dbReference type="SMART" id="SM01018">
    <property type="entry name" value="B12-binding_2"/>
    <property type="match status" value="1"/>
</dbReference>
<dbReference type="EMBL" id="CP031165">
    <property type="protein sequence ID" value="AXV05396.1"/>
    <property type="molecule type" value="Genomic_DNA"/>
</dbReference>
<dbReference type="InterPro" id="IPR036724">
    <property type="entry name" value="Cobalamin-bd_sf"/>
</dbReference>
<evidence type="ECO:0000259" key="27">
    <source>
        <dbReference type="PROSITE" id="PS50974"/>
    </source>
</evidence>
<evidence type="ECO:0000256" key="15">
    <source>
        <dbReference type="ARBA" id="ARBA00022833"/>
    </source>
</evidence>
<comment type="cofactor">
    <cofactor evidence="3 20 21">
        <name>methylcob(III)alamin</name>
        <dbReference type="ChEBI" id="CHEBI:28115"/>
    </cofactor>
</comment>
<dbReference type="KEGG" id="euz:DVS28_a0695"/>
<keyword evidence="16 20" id="KW-0486">Methionine biosynthesis</keyword>
<evidence type="ECO:0000259" key="25">
    <source>
        <dbReference type="PROSITE" id="PS50970"/>
    </source>
</evidence>
<keyword evidence="9 20" id="KW-0028">Amino-acid biosynthesis</keyword>
<evidence type="ECO:0000256" key="11">
    <source>
        <dbReference type="ARBA" id="ARBA00022679"/>
    </source>
</evidence>
<feature type="binding site" description="axial binding residue" evidence="21">
    <location>
        <position position="743"/>
    </location>
    <ligand>
        <name>methylcob(III)alamin</name>
        <dbReference type="ChEBI" id="CHEBI:28115"/>
    </ligand>
    <ligandPart>
        <name>Co</name>
        <dbReference type="ChEBI" id="CHEBI:27638"/>
    </ligandPart>
</feature>
<dbReference type="InterPro" id="IPR037010">
    <property type="entry name" value="VitB12-dep_Met_synth_activ_sf"/>
</dbReference>
<dbReference type="GO" id="GO:0008270">
    <property type="term" value="F:zinc ion binding"/>
    <property type="evidence" value="ECO:0007669"/>
    <property type="project" value="UniProtKB-UniRule"/>
</dbReference>
<feature type="domain" description="B12-binding N-terminal" evidence="29">
    <location>
        <begin position="636"/>
        <end position="730"/>
    </location>
</feature>
<dbReference type="SUPFAM" id="SSF51717">
    <property type="entry name" value="Dihydropteroate synthetase-like"/>
    <property type="match status" value="1"/>
</dbReference>
<comment type="similarity">
    <text evidence="5">Belongs to the vitamin-B12 dependent methionine synthase family.</text>
</comment>
<dbReference type="InterPro" id="IPR000489">
    <property type="entry name" value="Pterin-binding_dom"/>
</dbReference>
<evidence type="ECO:0000259" key="26">
    <source>
        <dbReference type="PROSITE" id="PS50972"/>
    </source>
</evidence>
<feature type="binding site" evidence="21 23">
    <location>
        <position position="229"/>
    </location>
    <ligand>
        <name>Zn(2+)</name>
        <dbReference type="ChEBI" id="CHEBI:29105"/>
    </ligand>
</feature>
<dbReference type="SUPFAM" id="SSF82282">
    <property type="entry name" value="Homocysteine S-methyltransferase"/>
    <property type="match status" value="1"/>
</dbReference>
<dbReference type="InterPro" id="IPR006158">
    <property type="entry name" value="Cobalamin-bd"/>
</dbReference>
<evidence type="ECO:0000256" key="10">
    <source>
        <dbReference type="ARBA" id="ARBA00022628"/>
    </source>
</evidence>
<name>A0A346XT49_9ACTN</name>
<dbReference type="Gene3D" id="3.20.20.20">
    <property type="entry name" value="Dihydropteroate synthase-like"/>
    <property type="match status" value="1"/>
</dbReference>
<reference evidence="30 31" key="1">
    <citation type="submission" date="2018-09" db="EMBL/GenBank/DDBJ databases">
        <title>Complete genome sequence of Euzebya sp. DY32-46 isolated from seawater of Pacific Ocean.</title>
        <authorList>
            <person name="Xu L."/>
            <person name="Wu Y.-H."/>
            <person name="Xu X.-W."/>
        </authorList>
    </citation>
    <scope>NUCLEOTIDE SEQUENCE [LARGE SCALE GENOMIC DNA]</scope>
    <source>
        <strain evidence="30 31">DY32-46</strain>
    </source>
</reference>
<evidence type="ECO:0000256" key="2">
    <source>
        <dbReference type="ARBA" id="ARBA00001947"/>
    </source>
</evidence>
<evidence type="ECO:0000313" key="31">
    <source>
        <dbReference type="Proteomes" id="UP000264006"/>
    </source>
</evidence>
<accession>A0A346XT49</accession>
<evidence type="ECO:0000256" key="16">
    <source>
        <dbReference type="ARBA" id="ARBA00023167"/>
    </source>
</evidence>
<sequence length="1157" mass="125458">MSSFLDELARRVLVFDGAMGVSLQERNLTLEDFDGLEGCNEILVRTRPDVLQDLHAAFLDVGVDAVETDSFGGAPWVLDEYDLGEDTEELNRLSAEVARRACDEASGQRWVIGSIGPGTRSPTLSLTKGPEAGDWIDFDTMVAGYIRQVRGLLAGGSDVLIIETAFDLLQVKAAVAASHDAMQAEGVTVPIIASVTIEQGINTMLLGSEISAAVTALDPLGIDVIGLNCATGPDDMREQVRYLSANSRKPISVIPNAGIPEMIDGETCYPLSPEALAAAHVEFVQDLGVQLVGGCCGTTPEHLRHVVDAVRDLTPAPRQVTWTPALSSLYSAVPIEQELSFHIIGERLNANGSRKFKETMLDGDLEQMLTIAKTQTAEGANSLDVCVDYVGRDGTADMVNLVSHLATKSTLPLVVDSTEIEVVESALKRLGGRAVINSVNLEDGRRKADVLFPMAKRYGSALIALAIDEEGQARTADWKVDVCKRIADIGIGEFGLEASDLIFDTLTFPLGSGQEDLRKDGLATLEAIERVKAEIPGCFTTLGVSNVSFGLSPAARQALNSVFLHEAVERGLDSAIVHASKILPLSRIEEEARIVCTDLVYDRRGKAGLNGTGGADYDPLHRLMALFEGVTGTQSTKESLAELPLTERLEQRIIDGERDGLPADLDAAMAEGIVPLDIINVHLLAGMKVVGERFGSGEMQLPFVLQSAETMKAAVAHLEPFMDSADATGKARVVLATVKGDVHDIGKNLVDIILTNNGFEVRNIGIKQPIDAIITAAEEFGADAIGLSGLLVKSTVVMRDDLDELARRRLDHYPVLLGGAALTRNYVEIDLRERYEGPLFYCKDAFSGLRVMDEVAARKKGEDPGPAWGREVGERRVKSTGGDIEEPDTSEVVAPTVATDVPVPTPPFWGSRVTRGISLDEIAGYLNRTTLFRNQWGFDRDQAEKGEEALRNVMAMARAESLLVPEAVHGYFACQSDGNDLVVYADPDGDEVAARFTFPRQTRGRRLCIPDFFRSVASGERDVIAFHAVTMGRRVSERAAELFAADAYTDYLYLHGLGVEMAEALAEMWHTRIRRELGIDGDDATEVTGLFKQGYQGSRYSFGYAACPDLESRKPLFELLGAERIGLELSEEFQLVPEQSTDALIVHHPEAKYFNAR</sequence>
<gene>
    <name evidence="30" type="ORF">DVS28_a0695</name>
</gene>
<dbReference type="PANTHER" id="PTHR45833">
    <property type="entry name" value="METHIONINE SYNTHASE"/>
    <property type="match status" value="1"/>
</dbReference>
<dbReference type="GO" id="GO:0031419">
    <property type="term" value="F:cobalamin binding"/>
    <property type="evidence" value="ECO:0007669"/>
    <property type="project" value="UniProtKB-UniRule"/>
</dbReference>
<evidence type="ECO:0000256" key="18">
    <source>
        <dbReference type="ARBA" id="ARBA00025552"/>
    </source>
</evidence>
<feature type="binding site" evidence="22">
    <location>
        <position position="1099"/>
    </location>
    <ligand>
        <name>S-adenosyl-L-methionine</name>
        <dbReference type="ChEBI" id="CHEBI:59789"/>
    </ligand>
</feature>
<evidence type="ECO:0000256" key="17">
    <source>
        <dbReference type="ARBA" id="ARBA00023285"/>
    </source>
</evidence>
<dbReference type="OrthoDB" id="9803687at2"/>
<dbReference type="Proteomes" id="UP000264006">
    <property type="component" value="Chromosome"/>
</dbReference>
<dbReference type="PROSITE" id="PS51332">
    <property type="entry name" value="B12_BINDING"/>
    <property type="match status" value="1"/>
</dbReference>
<dbReference type="NCBIfam" id="TIGR02082">
    <property type="entry name" value="metH"/>
    <property type="match status" value="1"/>
</dbReference>
<proteinExistence type="inferred from homology"/>
<evidence type="ECO:0000256" key="6">
    <source>
        <dbReference type="ARBA" id="ARBA00012032"/>
    </source>
</evidence>
<dbReference type="RefSeq" id="WP_114590211.1">
    <property type="nucleotide sequence ID" value="NZ_CP031165.1"/>
</dbReference>
<protein>
    <recommendedName>
        <fullName evidence="7 19">Methionine synthase</fullName>
        <ecNumber evidence="6 19">2.1.1.13</ecNumber>
    </recommendedName>
    <alternativeName>
        <fullName evidence="20">5-methyltetrahydrofolate--homocysteine methyltransferase</fullName>
    </alternativeName>
</protein>
<feature type="binding site" evidence="22">
    <location>
        <position position="845"/>
    </location>
    <ligand>
        <name>methylcob(III)alamin</name>
        <dbReference type="ChEBI" id="CHEBI:28115"/>
    </ligand>
</feature>
<evidence type="ECO:0000256" key="23">
    <source>
        <dbReference type="PROSITE-ProRule" id="PRU00333"/>
    </source>
</evidence>
<evidence type="ECO:0000256" key="21">
    <source>
        <dbReference type="PIRSR" id="PIRSR000381-1"/>
    </source>
</evidence>
<dbReference type="InterPro" id="IPR036594">
    <property type="entry name" value="Meth_synthase_dom"/>
</dbReference>
<comment type="catalytic activity">
    <reaction evidence="1 20">
        <text>(6S)-5-methyl-5,6,7,8-tetrahydrofolate + L-homocysteine = (6S)-5,6,7,8-tetrahydrofolate + L-methionine</text>
        <dbReference type="Rhea" id="RHEA:11172"/>
        <dbReference type="ChEBI" id="CHEBI:18608"/>
        <dbReference type="ChEBI" id="CHEBI:57453"/>
        <dbReference type="ChEBI" id="CHEBI:57844"/>
        <dbReference type="ChEBI" id="CHEBI:58199"/>
        <dbReference type="EC" id="2.1.1.13"/>
    </reaction>
</comment>
<dbReference type="FunFam" id="3.20.20.330:FF:000001">
    <property type="entry name" value="Methionine synthase"/>
    <property type="match status" value="1"/>
</dbReference>
<comment type="domain">
    <text evidence="20">Modular enzyme with four functionally distinct domains. The isolated Hcy-binding domain catalyzes methyl transfer from free methylcobalamin to homocysteine. The Hcy-binding domain in association with the pterin-binding domain catalyzes the methylation of cob(I)alamin by methyltetrahydrofolate and the methylation of homocysteine. The B12-binding domain binds the cofactor. The AdoMet activation domain binds S-adenosyl-L-methionine. Under aerobic conditions cob(I)alamin can be converted to inactive cob(II)alamin. Reductive methylation by S-adenosyl-L-methionine and flavodoxin regenerates methylcobalamin.</text>
</comment>
<dbReference type="Gene3D" id="3.40.50.280">
    <property type="entry name" value="Cobalamin-binding domain"/>
    <property type="match status" value="1"/>
</dbReference>
<evidence type="ECO:0000256" key="13">
    <source>
        <dbReference type="ARBA" id="ARBA00022723"/>
    </source>
</evidence>
<dbReference type="EC" id="2.1.1.13" evidence="6 19"/>
<dbReference type="SUPFAM" id="SSF52242">
    <property type="entry name" value="Cobalamin (vitamin B12)-binding domain"/>
    <property type="match status" value="1"/>
</dbReference>
<evidence type="ECO:0000256" key="1">
    <source>
        <dbReference type="ARBA" id="ARBA00001700"/>
    </source>
</evidence>
<dbReference type="InterPro" id="IPR011822">
    <property type="entry name" value="MetH"/>
</dbReference>
<feature type="binding site" evidence="22">
    <location>
        <begin position="1153"/>
        <end position="1154"/>
    </location>
    <ligand>
        <name>S-adenosyl-L-methionine</name>
        <dbReference type="ChEBI" id="CHEBI:59789"/>
    </ligand>
</feature>
<feature type="binding site" evidence="21 23">
    <location>
        <position position="296"/>
    </location>
    <ligand>
        <name>Zn(2+)</name>
        <dbReference type="ChEBI" id="CHEBI:29105"/>
    </ligand>
</feature>
<feature type="binding site" evidence="22">
    <location>
        <position position="788"/>
    </location>
    <ligand>
        <name>methylcob(III)alamin</name>
        <dbReference type="ChEBI" id="CHEBI:28115"/>
    </ligand>
</feature>
<evidence type="ECO:0000259" key="28">
    <source>
        <dbReference type="PROSITE" id="PS51332"/>
    </source>
</evidence>
<evidence type="ECO:0000256" key="7">
    <source>
        <dbReference type="ARBA" id="ARBA00013998"/>
    </source>
</evidence>
<dbReference type="AlphaFoldDB" id="A0A346XT49"/>
<dbReference type="Pfam" id="PF02607">
    <property type="entry name" value="B12-binding_2"/>
    <property type="match status" value="1"/>
</dbReference>
<dbReference type="Pfam" id="PF02574">
    <property type="entry name" value="S-methyl_trans"/>
    <property type="match status" value="1"/>
</dbReference>
<evidence type="ECO:0000256" key="8">
    <source>
        <dbReference type="ARBA" id="ARBA00022603"/>
    </source>
</evidence>
<dbReference type="SUPFAM" id="SSF47644">
    <property type="entry name" value="Methionine synthase domain"/>
    <property type="match status" value="1"/>
</dbReference>